<evidence type="ECO:0000313" key="1">
    <source>
        <dbReference type="EMBL" id="QJA78908.1"/>
    </source>
</evidence>
<dbReference type="EMBL" id="MT142871">
    <property type="protein sequence ID" value="QJA89828.1"/>
    <property type="molecule type" value="Genomic_DNA"/>
</dbReference>
<dbReference type="EMBL" id="MT142359">
    <property type="protein sequence ID" value="QJA78908.1"/>
    <property type="molecule type" value="Genomic_DNA"/>
</dbReference>
<accession>A0A6M3L9Q9</accession>
<dbReference type="AlphaFoldDB" id="A0A6M3L9Q9"/>
<evidence type="ECO:0000313" key="2">
    <source>
        <dbReference type="EMBL" id="QJA89828.1"/>
    </source>
</evidence>
<name>A0A6M3L9Q9_9ZZZZ</name>
<proteinExistence type="predicted"/>
<sequence length="106" mass="12120">MEDLRFEIFGCDIGARCRESYREPCHWDVICVHCVVVGCVDKDIKRKCVSCGKSIICETKKLIPRLSDPDFANVDYDPALMMSDSSPFMSKDTYSAKQLADFLRKK</sequence>
<reference evidence="2" key="1">
    <citation type="submission" date="2020-03" db="EMBL/GenBank/DDBJ databases">
        <title>The deep terrestrial virosphere.</title>
        <authorList>
            <person name="Holmfeldt K."/>
            <person name="Nilsson E."/>
            <person name="Simone D."/>
            <person name="Lopez-Fernandez M."/>
            <person name="Wu X."/>
            <person name="de Brujin I."/>
            <person name="Lundin D."/>
            <person name="Andersson A."/>
            <person name="Bertilsson S."/>
            <person name="Dopson M."/>
        </authorList>
    </citation>
    <scope>NUCLEOTIDE SEQUENCE</scope>
    <source>
        <strain evidence="1">MM415A00968</strain>
        <strain evidence="2">MM415B02492</strain>
        <strain evidence="3">TM448B07190</strain>
    </source>
</reference>
<evidence type="ECO:0000313" key="3">
    <source>
        <dbReference type="EMBL" id="QJI04276.1"/>
    </source>
</evidence>
<protein>
    <submittedName>
        <fullName evidence="2">Uncharacterized protein</fullName>
    </submittedName>
</protein>
<gene>
    <name evidence="1" type="ORF">MM415A00968_0012</name>
    <name evidence="2" type="ORF">MM415B02492_0021</name>
    <name evidence="3" type="ORF">TM448B07190_0002</name>
</gene>
<dbReference type="EMBL" id="MT145165">
    <property type="protein sequence ID" value="QJI04276.1"/>
    <property type="molecule type" value="Genomic_DNA"/>
</dbReference>
<organism evidence="2">
    <name type="scientific">viral metagenome</name>
    <dbReference type="NCBI Taxonomy" id="1070528"/>
    <lineage>
        <taxon>unclassified sequences</taxon>
        <taxon>metagenomes</taxon>
        <taxon>organismal metagenomes</taxon>
    </lineage>
</organism>